<organism evidence="1 2">
    <name type="scientific">Virgisporangium aurantiacum</name>
    <dbReference type="NCBI Taxonomy" id="175570"/>
    <lineage>
        <taxon>Bacteria</taxon>
        <taxon>Bacillati</taxon>
        <taxon>Actinomycetota</taxon>
        <taxon>Actinomycetes</taxon>
        <taxon>Micromonosporales</taxon>
        <taxon>Micromonosporaceae</taxon>
        <taxon>Virgisporangium</taxon>
    </lineage>
</organism>
<sequence length="365" mass="37949">MPEDPAALHVVGVTGTGRLIHTTRTPGAWTPFVDVFGPAAADQPQLQGNVTEVAAARAVNLLGGAPAAPVFPEALIVAVLVSTQPRPLFFYRYADTGQWLPMGTVNAIAGTRRLAITCANGYPSVFGGPMFDPVARLHLAWIGAAGQLIVTSSPVVAPGVTGPVVDVEDSSGITRGAFRVPALAGFAASDQVTSAKLSGITADGHLYESIVKSDGGVEVLQDVETAGAGNAGELVDIALAVATRGDGLEYYGAVTGDRRVLLATRHPVTGTWTTWRNLEEADFAIIGNGVFIPYRDIFDFGTFERLALATTTEGLHVLGVSSNGHLFHQLQPSSVTHPSRGQEFRDVETIGVGADAGEFVAIAAA</sequence>
<keyword evidence="2" id="KW-1185">Reference proteome</keyword>
<dbReference type="Proteomes" id="UP000612585">
    <property type="component" value="Unassembled WGS sequence"/>
</dbReference>
<proteinExistence type="predicted"/>
<name>A0A8J3ZL75_9ACTN</name>
<evidence type="ECO:0000313" key="1">
    <source>
        <dbReference type="EMBL" id="GIJ64987.1"/>
    </source>
</evidence>
<dbReference type="RefSeq" id="WP_204015033.1">
    <property type="nucleotide sequence ID" value="NZ_BOPG01000144.1"/>
</dbReference>
<dbReference type="EMBL" id="BOPG01000144">
    <property type="protein sequence ID" value="GIJ64987.1"/>
    <property type="molecule type" value="Genomic_DNA"/>
</dbReference>
<evidence type="ECO:0000313" key="2">
    <source>
        <dbReference type="Proteomes" id="UP000612585"/>
    </source>
</evidence>
<gene>
    <name evidence="1" type="ORF">Vau01_125030</name>
</gene>
<comment type="caution">
    <text evidence="1">The sequence shown here is derived from an EMBL/GenBank/DDBJ whole genome shotgun (WGS) entry which is preliminary data.</text>
</comment>
<dbReference type="SUPFAM" id="SSF89372">
    <property type="entry name" value="Fucose-specific lectin"/>
    <property type="match status" value="1"/>
</dbReference>
<reference evidence="1" key="1">
    <citation type="submission" date="2021-01" db="EMBL/GenBank/DDBJ databases">
        <title>Whole genome shotgun sequence of Virgisporangium aurantiacum NBRC 16421.</title>
        <authorList>
            <person name="Komaki H."/>
            <person name="Tamura T."/>
        </authorList>
    </citation>
    <scope>NUCLEOTIDE SEQUENCE</scope>
    <source>
        <strain evidence="1">NBRC 16421</strain>
    </source>
</reference>
<protein>
    <submittedName>
        <fullName evidence="1">Uncharacterized protein</fullName>
    </submittedName>
</protein>
<dbReference type="AlphaFoldDB" id="A0A8J3ZL75"/>
<accession>A0A8J3ZL75</accession>